<keyword evidence="2" id="KW-1185">Reference proteome</keyword>
<evidence type="ECO:0000313" key="1">
    <source>
        <dbReference type="EMBL" id="SFS16585.1"/>
    </source>
</evidence>
<dbReference type="EMBL" id="FOZM01000001">
    <property type="protein sequence ID" value="SFS16585.1"/>
    <property type="molecule type" value="Genomic_DNA"/>
</dbReference>
<organism evidence="1 2">
    <name type="scientific">Yoonia litorea</name>
    <dbReference type="NCBI Taxonomy" id="1123755"/>
    <lineage>
        <taxon>Bacteria</taxon>
        <taxon>Pseudomonadati</taxon>
        <taxon>Pseudomonadota</taxon>
        <taxon>Alphaproteobacteria</taxon>
        <taxon>Rhodobacterales</taxon>
        <taxon>Paracoccaceae</taxon>
        <taxon>Yoonia</taxon>
    </lineage>
</organism>
<dbReference type="AlphaFoldDB" id="A0A1I6MLL0"/>
<reference evidence="1 2" key="1">
    <citation type="submission" date="2016-10" db="EMBL/GenBank/DDBJ databases">
        <authorList>
            <person name="de Groot N.N."/>
        </authorList>
    </citation>
    <scope>NUCLEOTIDE SEQUENCE [LARGE SCALE GENOMIC DNA]</scope>
    <source>
        <strain evidence="1 2">DSM 29433</strain>
    </source>
</reference>
<dbReference type="Proteomes" id="UP000198926">
    <property type="component" value="Unassembled WGS sequence"/>
</dbReference>
<protein>
    <submittedName>
        <fullName evidence="1">Uncharacterized protein</fullName>
    </submittedName>
</protein>
<name>A0A1I6MLL0_9RHOB</name>
<gene>
    <name evidence="1" type="ORF">SAMN05444714_2015</name>
</gene>
<proteinExistence type="predicted"/>
<accession>A0A1I6MLL0</accession>
<evidence type="ECO:0000313" key="2">
    <source>
        <dbReference type="Proteomes" id="UP000198926"/>
    </source>
</evidence>
<sequence length="265" mass="30307">MFQNSRSQAGFHEERFGFAGSAWLFVPVSGRRRSPTDPILRAEPNHTNWATWGKDMLRKAHRNAEALKKELVSLRPMTSLVEKELAIVTGAIKRETVNWVPMWVDWDNAVRAGASLATAVRAITDAGELLWYVRHDTKKHGYHSSADDPFHAVEQAEDAWNHRRRVRRDWARVEVVRKDLLWGRRKFRVLVQDAYDSALCSLGIQWFLKRMRLSHVDGISGRTAAILMKIEPQLGFVIHQALERETAAVLFPDDPTPGRVDIIPS</sequence>